<keyword evidence="1" id="KW-0433">Leucine-rich repeat</keyword>
<protein>
    <submittedName>
        <fullName evidence="4">Insulin-like growth factor-binding protein complex acid labile subunit</fullName>
    </submittedName>
</protein>
<dbReference type="Proteomes" id="UP001249851">
    <property type="component" value="Unassembled WGS sequence"/>
</dbReference>
<reference evidence="4" key="2">
    <citation type="journal article" date="2023" name="Science">
        <title>Genomic signatures of disease resistance in endangered staghorn corals.</title>
        <authorList>
            <person name="Vollmer S.V."/>
            <person name="Selwyn J.D."/>
            <person name="Despard B.A."/>
            <person name="Roesel C.L."/>
        </authorList>
    </citation>
    <scope>NUCLEOTIDE SEQUENCE</scope>
    <source>
        <strain evidence="4">K2</strain>
    </source>
</reference>
<gene>
    <name evidence="4" type="ORF">P5673_009744</name>
</gene>
<dbReference type="SMART" id="SM00369">
    <property type="entry name" value="LRR_TYP"/>
    <property type="match status" value="7"/>
</dbReference>
<dbReference type="Pfam" id="PF00560">
    <property type="entry name" value="LRR_1"/>
    <property type="match status" value="2"/>
</dbReference>
<dbReference type="Gene3D" id="3.80.10.10">
    <property type="entry name" value="Ribonuclease Inhibitor"/>
    <property type="match status" value="2"/>
</dbReference>
<dbReference type="InterPro" id="IPR050541">
    <property type="entry name" value="LRR_TM_domain-containing"/>
</dbReference>
<dbReference type="InterPro" id="IPR003591">
    <property type="entry name" value="Leu-rich_rpt_typical-subtyp"/>
</dbReference>
<evidence type="ECO:0000256" key="3">
    <source>
        <dbReference type="ARBA" id="ARBA00022737"/>
    </source>
</evidence>
<sequence length="290" mass="32989">MPQTIYLSDLYANQIKLWRHNFTALPKELTRIILIRNKIDWIPDSWFDLPKLEYIGIDANQISFLSVTNLNPFYGNDSKLVHLNVSNNAISSLSTGAFSGLIHLKVLELQGNNINSIGAKVFHEIPELQHLDLRANRLQSITAQSSSSPFENLPKLQVLILMQQQASYKTTVVMYNAFKNLPSLRYLWLSGNSLTHFPHPALSQESFPSLLHLHLEDNNINSLSSFSKSAFPPTLEVLHEFLHRNVITNIQEGDLWLLSNLQELYFSQNKLSNATVHPDAFRNLTSLTTL</sequence>
<proteinExistence type="predicted"/>
<keyword evidence="2" id="KW-0732">Signal</keyword>
<dbReference type="SUPFAM" id="SSF52058">
    <property type="entry name" value="L domain-like"/>
    <property type="match status" value="1"/>
</dbReference>
<organism evidence="4 5">
    <name type="scientific">Acropora cervicornis</name>
    <name type="common">Staghorn coral</name>
    <dbReference type="NCBI Taxonomy" id="6130"/>
    <lineage>
        <taxon>Eukaryota</taxon>
        <taxon>Metazoa</taxon>
        <taxon>Cnidaria</taxon>
        <taxon>Anthozoa</taxon>
        <taxon>Hexacorallia</taxon>
        <taxon>Scleractinia</taxon>
        <taxon>Astrocoeniina</taxon>
        <taxon>Acroporidae</taxon>
        <taxon>Acropora</taxon>
    </lineage>
</organism>
<evidence type="ECO:0000313" key="5">
    <source>
        <dbReference type="Proteomes" id="UP001249851"/>
    </source>
</evidence>
<dbReference type="Pfam" id="PF13855">
    <property type="entry name" value="LRR_8"/>
    <property type="match status" value="1"/>
</dbReference>
<accession>A0AAD9V9I7</accession>
<keyword evidence="5" id="KW-1185">Reference proteome</keyword>
<dbReference type="InterPro" id="IPR001611">
    <property type="entry name" value="Leu-rich_rpt"/>
</dbReference>
<dbReference type="PROSITE" id="PS51450">
    <property type="entry name" value="LRR"/>
    <property type="match status" value="5"/>
</dbReference>
<dbReference type="EMBL" id="JARQWQ010000017">
    <property type="protein sequence ID" value="KAK2566266.1"/>
    <property type="molecule type" value="Genomic_DNA"/>
</dbReference>
<keyword evidence="3" id="KW-0677">Repeat</keyword>
<dbReference type="PANTHER" id="PTHR24369">
    <property type="entry name" value="ANTIGEN BSP, PUTATIVE-RELATED"/>
    <property type="match status" value="1"/>
</dbReference>
<dbReference type="GO" id="GO:0005886">
    <property type="term" value="C:plasma membrane"/>
    <property type="evidence" value="ECO:0007669"/>
    <property type="project" value="TreeGrafter"/>
</dbReference>
<evidence type="ECO:0000313" key="4">
    <source>
        <dbReference type="EMBL" id="KAK2566266.1"/>
    </source>
</evidence>
<comment type="caution">
    <text evidence="4">The sequence shown here is derived from an EMBL/GenBank/DDBJ whole genome shotgun (WGS) entry which is preliminary data.</text>
</comment>
<reference evidence="4" key="1">
    <citation type="journal article" date="2023" name="G3 (Bethesda)">
        <title>Whole genome assembly and annotation of the endangered Caribbean coral Acropora cervicornis.</title>
        <authorList>
            <person name="Selwyn J.D."/>
            <person name="Vollmer S.V."/>
        </authorList>
    </citation>
    <scope>NUCLEOTIDE SEQUENCE</scope>
    <source>
        <strain evidence="4">K2</strain>
    </source>
</reference>
<evidence type="ECO:0000256" key="2">
    <source>
        <dbReference type="ARBA" id="ARBA00022729"/>
    </source>
</evidence>
<name>A0AAD9V9I7_ACRCE</name>
<dbReference type="InterPro" id="IPR032675">
    <property type="entry name" value="LRR_dom_sf"/>
</dbReference>
<dbReference type="AlphaFoldDB" id="A0AAD9V9I7"/>
<evidence type="ECO:0000256" key="1">
    <source>
        <dbReference type="ARBA" id="ARBA00022614"/>
    </source>
</evidence>
<dbReference type="PANTHER" id="PTHR24369:SF210">
    <property type="entry name" value="CHAOPTIN-RELATED"/>
    <property type="match status" value="1"/>
</dbReference>